<dbReference type="InterPro" id="IPR057955">
    <property type="entry name" value="SF0329-like"/>
</dbReference>
<sequence>MKIVRHRWSKLQTALYQIIDPNIKFQIHCVAYPMRSKTGYANDDMPRYWITIGKKIIWDYPQIFTKEELREQFYPWMGDTSDISCLIREYIDCPDWELLTHSFEDRWHLVPILIACDKRIGKRRLTLLLKQDYFTQVHWIIRKRLGTPY</sequence>
<name>A6L0B8_PHOV8</name>
<dbReference type="GeneID" id="23318894"/>
<dbReference type="PaxDb" id="435590-BVU_1445"/>
<dbReference type="EMBL" id="CP000139">
    <property type="protein sequence ID" value="ABR39132.1"/>
    <property type="molecule type" value="Genomic_DNA"/>
</dbReference>
<dbReference type="eggNOG" id="ENOG5032GSI">
    <property type="taxonomic scope" value="Bacteria"/>
</dbReference>
<organism evidence="1 2">
    <name type="scientific">Phocaeicola vulgatus (strain ATCC 8482 / DSM 1447 / JCM 5826 / CCUG 4940 / NBRC 14291 / NCTC 11154)</name>
    <name type="common">Bacteroides vulgatus</name>
    <dbReference type="NCBI Taxonomy" id="435590"/>
    <lineage>
        <taxon>Bacteria</taxon>
        <taxon>Pseudomonadati</taxon>
        <taxon>Bacteroidota</taxon>
        <taxon>Bacteroidia</taxon>
        <taxon>Bacteroidales</taxon>
        <taxon>Bacteroidaceae</taxon>
        <taxon>Phocaeicola</taxon>
    </lineage>
</organism>
<evidence type="ECO:0000313" key="1">
    <source>
        <dbReference type="EMBL" id="ABR39132.1"/>
    </source>
</evidence>
<proteinExistence type="predicted"/>
<dbReference type="RefSeq" id="WP_011965185.1">
    <property type="nucleotide sequence ID" value="NC_009614.1"/>
</dbReference>
<reference evidence="1 2" key="1">
    <citation type="journal article" date="2007" name="PLoS Biol.">
        <title>Evolution of symbiotic bacteria in the distal human intestine.</title>
        <authorList>
            <person name="Xu J."/>
            <person name="Mahowald M.A."/>
            <person name="Ley R.E."/>
            <person name="Lozupone C.A."/>
            <person name="Hamady M."/>
            <person name="Martens E.C."/>
            <person name="Henrissat B."/>
            <person name="Coutinho P.M."/>
            <person name="Minx P."/>
            <person name="Latreille P."/>
            <person name="Cordum H."/>
            <person name="Van Brunt A."/>
            <person name="Kim K."/>
            <person name="Fulton R.S."/>
            <person name="Fulton L.A."/>
            <person name="Clifton S.W."/>
            <person name="Wilson R.K."/>
            <person name="Knight R.D."/>
            <person name="Gordon J.I."/>
        </authorList>
    </citation>
    <scope>NUCLEOTIDE SEQUENCE [LARGE SCALE GENOMIC DNA]</scope>
    <source>
        <strain evidence="2">ATCC 8482 / DSM 1447 / JCM 5826 / CCUG 4940 / NBRC 14291 / NCTC 11154</strain>
    </source>
</reference>
<dbReference type="Proteomes" id="UP000002861">
    <property type="component" value="Chromosome"/>
</dbReference>
<dbReference type="KEGG" id="bvu:BVU_1445"/>
<dbReference type="Pfam" id="PF25753">
    <property type="entry name" value="SF0329"/>
    <property type="match status" value="1"/>
</dbReference>
<dbReference type="AlphaFoldDB" id="A6L0B8"/>
<protein>
    <submittedName>
        <fullName evidence="1">Uncharacterized protein</fullName>
    </submittedName>
</protein>
<evidence type="ECO:0000313" key="2">
    <source>
        <dbReference type="Proteomes" id="UP000002861"/>
    </source>
</evidence>
<gene>
    <name evidence="1" type="ordered locus">BVU_1445</name>
</gene>
<dbReference type="HOGENOM" id="CLU_153124_0_0_10"/>
<accession>A6L0B8</accession>
<dbReference type="STRING" id="435590.BVU_1445"/>